<dbReference type="PANTHER" id="PTHR48013">
    <property type="entry name" value="DUAL SPECIFICITY MITOGEN-ACTIVATED PROTEIN KINASE KINASE 5-RELATED"/>
    <property type="match status" value="1"/>
</dbReference>
<organism evidence="8">
    <name type="scientific">Amphimedon queenslandica</name>
    <name type="common">Sponge</name>
    <dbReference type="NCBI Taxonomy" id="400682"/>
    <lineage>
        <taxon>Eukaryota</taxon>
        <taxon>Metazoa</taxon>
        <taxon>Porifera</taxon>
        <taxon>Demospongiae</taxon>
        <taxon>Heteroscleromorpha</taxon>
        <taxon>Haplosclerida</taxon>
        <taxon>Niphatidae</taxon>
        <taxon>Amphimedon</taxon>
    </lineage>
</organism>
<keyword evidence="2" id="KW-0547">Nucleotide-binding</keyword>
<keyword evidence="1" id="KW-0808">Transferase</keyword>
<sequence length="163" mass="19353">MSNLDKARYAYPFDLLQCIVNEEPPKLREDMFSPLFIDFISLCMQKLVTLRPGIKDLLSHEFLKCDDHNENFVSQWLIQTMEQVRITKHSSSNVILNSISNPDRGRVWWTSTTLSDATFYLYAVCLYQARLWQLLMLLDWKQYFYDESYEFNTASKFSLFETS</sequence>
<dbReference type="STRING" id="400682.A0A1X7VWX9"/>
<evidence type="ECO:0000256" key="3">
    <source>
        <dbReference type="ARBA" id="ARBA00022777"/>
    </source>
</evidence>
<protein>
    <recommendedName>
        <fullName evidence="9">Protein kinase domain-containing protein</fullName>
    </recommendedName>
</protein>
<comment type="catalytic activity">
    <reaction evidence="5">
        <text>L-seryl-[protein] + ATP = O-phospho-L-seryl-[protein] + ADP + H(+)</text>
        <dbReference type="Rhea" id="RHEA:17989"/>
        <dbReference type="Rhea" id="RHEA-COMP:9863"/>
        <dbReference type="Rhea" id="RHEA-COMP:11604"/>
        <dbReference type="ChEBI" id="CHEBI:15378"/>
        <dbReference type="ChEBI" id="CHEBI:29999"/>
        <dbReference type="ChEBI" id="CHEBI:30616"/>
        <dbReference type="ChEBI" id="CHEBI:83421"/>
        <dbReference type="ChEBI" id="CHEBI:456216"/>
        <dbReference type="EC" id="2.7.12.2"/>
    </reaction>
</comment>
<evidence type="ECO:0000256" key="4">
    <source>
        <dbReference type="ARBA" id="ARBA00022840"/>
    </source>
</evidence>
<dbReference type="eggNOG" id="KOG0581">
    <property type="taxonomic scope" value="Eukaryota"/>
</dbReference>
<keyword evidence="3" id="KW-0418">Kinase</keyword>
<comment type="catalytic activity">
    <reaction evidence="7">
        <text>L-tyrosyl-[protein] + ATP = O-phospho-L-tyrosyl-[protein] + ADP + H(+)</text>
        <dbReference type="Rhea" id="RHEA:10596"/>
        <dbReference type="Rhea" id="RHEA-COMP:10136"/>
        <dbReference type="Rhea" id="RHEA-COMP:20101"/>
        <dbReference type="ChEBI" id="CHEBI:15378"/>
        <dbReference type="ChEBI" id="CHEBI:30616"/>
        <dbReference type="ChEBI" id="CHEBI:46858"/>
        <dbReference type="ChEBI" id="CHEBI:61978"/>
        <dbReference type="ChEBI" id="CHEBI:456216"/>
        <dbReference type="EC" id="2.7.12.2"/>
    </reaction>
</comment>
<dbReference type="AlphaFoldDB" id="A0A1X7VWX9"/>
<proteinExistence type="predicted"/>
<evidence type="ECO:0000256" key="1">
    <source>
        <dbReference type="ARBA" id="ARBA00022679"/>
    </source>
</evidence>
<keyword evidence="4" id="KW-0067">ATP-binding</keyword>
<name>A0A1X7VWX9_AMPQE</name>
<dbReference type="Gene3D" id="1.10.510.10">
    <property type="entry name" value="Transferase(Phosphotransferase) domain 1"/>
    <property type="match status" value="1"/>
</dbReference>
<dbReference type="GO" id="GO:0005524">
    <property type="term" value="F:ATP binding"/>
    <property type="evidence" value="ECO:0007669"/>
    <property type="project" value="UniProtKB-KW"/>
</dbReference>
<dbReference type="InParanoid" id="A0A1X7VWX9"/>
<evidence type="ECO:0000256" key="2">
    <source>
        <dbReference type="ARBA" id="ARBA00022741"/>
    </source>
</evidence>
<dbReference type="PANTHER" id="PTHR48013:SF9">
    <property type="entry name" value="DUAL SPECIFICITY MITOGEN-ACTIVATED PROTEIN KINASE KINASE 5"/>
    <property type="match status" value="1"/>
</dbReference>
<comment type="catalytic activity">
    <reaction evidence="6">
        <text>L-threonyl-[protein] + ATP = O-phospho-L-threonyl-[protein] + ADP + H(+)</text>
        <dbReference type="Rhea" id="RHEA:46608"/>
        <dbReference type="Rhea" id="RHEA-COMP:11060"/>
        <dbReference type="Rhea" id="RHEA-COMP:11605"/>
        <dbReference type="ChEBI" id="CHEBI:15378"/>
        <dbReference type="ChEBI" id="CHEBI:30013"/>
        <dbReference type="ChEBI" id="CHEBI:30616"/>
        <dbReference type="ChEBI" id="CHEBI:61977"/>
        <dbReference type="ChEBI" id="CHEBI:456216"/>
        <dbReference type="EC" id="2.7.12.2"/>
    </reaction>
</comment>
<evidence type="ECO:0008006" key="9">
    <source>
        <dbReference type="Google" id="ProtNLM"/>
    </source>
</evidence>
<reference evidence="8" key="1">
    <citation type="submission" date="2017-05" db="UniProtKB">
        <authorList>
            <consortium name="EnsemblMetazoa"/>
        </authorList>
    </citation>
    <scope>IDENTIFICATION</scope>
</reference>
<evidence type="ECO:0000256" key="7">
    <source>
        <dbReference type="ARBA" id="ARBA00051693"/>
    </source>
</evidence>
<accession>A0A1X7VWX9</accession>
<dbReference type="SUPFAM" id="SSF56112">
    <property type="entry name" value="Protein kinase-like (PK-like)"/>
    <property type="match status" value="1"/>
</dbReference>
<dbReference type="GO" id="GO:0004708">
    <property type="term" value="F:MAP kinase kinase activity"/>
    <property type="evidence" value="ECO:0007669"/>
    <property type="project" value="UniProtKB-EC"/>
</dbReference>
<evidence type="ECO:0000256" key="5">
    <source>
        <dbReference type="ARBA" id="ARBA00049014"/>
    </source>
</evidence>
<dbReference type="InterPro" id="IPR011009">
    <property type="entry name" value="Kinase-like_dom_sf"/>
</dbReference>
<dbReference type="EnsemblMetazoa" id="Aqu2.1.44370_001">
    <property type="protein sequence ID" value="Aqu2.1.44370_001"/>
    <property type="gene ID" value="Aqu2.1.44370"/>
</dbReference>
<evidence type="ECO:0000256" key="6">
    <source>
        <dbReference type="ARBA" id="ARBA00049299"/>
    </source>
</evidence>
<evidence type="ECO:0000313" key="8">
    <source>
        <dbReference type="EnsemblMetazoa" id="Aqu2.1.44370_001"/>
    </source>
</evidence>